<dbReference type="STRING" id="945543.VIBR0546_10234"/>
<protein>
    <recommendedName>
        <fullName evidence="1">DUF4123 domain-containing protein</fullName>
    </recommendedName>
</protein>
<keyword evidence="3" id="KW-1185">Reference proteome</keyword>
<comment type="caution">
    <text evidence="2">The sequence shown here is derived from an EMBL/GenBank/DDBJ whole genome shotgun (WGS) entry which is preliminary data.</text>
</comment>
<name>E8LVX6_9VIBR</name>
<dbReference type="InterPro" id="IPR025391">
    <property type="entry name" value="DUF4123"/>
</dbReference>
<dbReference type="AlphaFoldDB" id="E8LVX6"/>
<evidence type="ECO:0000313" key="2">
    <source>
        <dbReference type="EMBL" id="EGA65232.1"/>
    </source>
</evidence>
<feature type="domain" description="DUF4123" evidence="1">
    <location>
        <begin position="8"/>
        <end position="125"/>
    </location>
</feature>
<proteinExistence type="predicted"/>
<organism evidence="2 3">
    <name type="scientific">Vibrio brasiliensis LMG 20546</name>
    <dbReference type="NCBI Taxonomy" id="945543"/>
    <lineage>
        <taxon>Bacteria</taxon>
        <taxon>Pseudomonadati</taxon>
        <taxon>Pseudomonadota</taxon>
        <taxon>Gammaproteobacteria</taxon>
        <taxon>Vibrionales</taxon>
        <taxon>Vibrionaceae</taxon>
        <taxon>Vibrio</taxon>
        <taxon>Vibrio oreintalis group</taxon>
    </lineage>
</organism>
<gene>
    <name evidence="2" type="ORF">VIBR0546_10234</name>
</gene>
<sequence length="173" mass="19469">MIAKNHSYLILDSIRVPDAKKICAQNEQEWHPLYLGTDWQHQVDLSPICVRIEPNSTIWNMWETNSDWATSGIIFTFSPQISSELAIASLQRNITVASEDGRLFLLRFYSPSTFAKIVQHGEQKEIDGILGLAQTAQLSPLLSNIYSTDNVENHNSQASNTILSNKLVKELLA</sequence>
<dbReference type="EMBL" id="AEVS01000073">
    <property type="protein sequence ID" value="EGA65232.1"/>
    <property type="molecule type" value="Genomic_DNA"/>
</dbReference>
<dbReference type="Proteomes" id="UP000004371">
    <property type="component" value="Unassembled WGS sequence"/>
</dbReference>
<reference evidence="2 3" key="1">
    <citation type="journal article" date="2012" name="Int. J. Syst. Evol. Microbiol.">
        <title>Vibrio caribbeanicus sp. nov., isolated from the marine sponge Scleritoderma cyanea.</title>
        <authorList>
            <person name="Hoffmann M."/>
            <person name="Monday S.R."/>
            <person name="Allard M.W."/>
            <person name="Strain E.A."/>
            <person name="Whittaker P."/>
            <person name="Naum M."/>
            <person name="McCarthy P.J."/>
            <person name="Lopez J.V."/>
            <person name="Fischer M."/>
            <person name="Brown E.W."/>
        </authorList>
    </citation>
    <scope>NUCLEOTIDE SEQUENCE [LARGE SCALE GENOMIC DNA]</scope>
    <source>
        <strain evidence="2 3">LMG 20546</strain>
    </source>
</reference>
<evidence type="ECO:0000313" key="3">
    <source>
        <dbReference type="Proteomes" id="UP000004371"/>
    </source>
</evidence>
<evidence type="ECO:0000259" key="1">
    <source>
        <dbReference type="Pfam" id="PF13503"/>
    </source>
</evidence>
<accession>E8LVX6</accession>
<dbReference type="eggNOG" id="ENOG5034AB1">
    <property type="taxonomic scope" value="Bacteria"/>
</dbReference>
<dbReference type="Pfam" id="PF13503">
    <property type="entry name" value="DUF4123"/>
    <property type="match status" value="1"/>
</dbReference>